<protein>
    <submittedName>
        <fullName evidence="2">Uncharacterized protein</fullName>
    </submittedName>
</protein>
<evidence type="ECO:0000313" key="3">
    <source>
        <dbReference type="Proteomes" id="UP000007266"/>
    </source>
</evidence>
<dbReference type="AlphaFoldDB" id="D6WTX6"/>
<feature type="region of interest" description="Disordered" evidence="1">
    <location>
        <begin position="1"/>
        <end position="20"/>
    </location>
</feature>
<keyword evidence="3" id="KW-1185">Reference proteome</keyword>
<feature type="compositionally biased region" description="Basic residues" evidence="1">
    <location>
        <begin position="475"/>
        <end position="488"/>
    </location>
</feature>
<dbReference type="Proteomes" id="UP000007266">
    <property type="component" value="Linkage group 7"/>
</dbReference>
<organism evidence="2 3">
    <name type="scientific">Tribolium castaneum</name>
    <name type="common">Red flour beetle</name>
    <dbReference type="NCBI Taxonomy" id="7070"/>
    <lineage>
        <taxon>Eukaryota</taxon>
        <taxon>Metazoa</taxon>
        <taxon>Ecdysozoa</taxon>
        <taxon>Arthropoda</taxon>
        <taxon>Hexapoda</taxon>
        <taxon>Insecta</taxon>
        <taxon>Pterygota</taxon>
        <taxon>Neoptera</taxon>
        <taxon>Endopterygota</taxon>
        <taxon>Coleoptera</taxon>
        <taxon>Polyphaga</taxon>
        <taxon>Cucujiformia</taxon>
        <taxon>Tenebrionidae</taxon>
        <taxon>Tenebrionidae incertae sedis</taxon>
        <taxon>Tribolium</taxon>
    </lineage>
</organism>
<name>D6WTX6_TRICA</name>
<reference evidence="2 3" key="2">
    <citation type="journal article" date="2010" name="Nucleic Acids Res.">
        <title>BeetleBase in 2010: revisions to provide comprehensive genomic information for Tribolium castaneum.</title>
        <authorList>
            <person name="Kim H.S."/>
            <person name="Murphy T."/>
            <person name="Xia J."/>
            <person name="Caragea D."/>
            <person name="Park Y."/>
            <person name="Beeman R.W."/>
            <person name="Lorenzen M.D."/>
            <person name="Butcher S."/>
            <person name="Manak J.R."/>
            <person name="Brown S.J."/>
        </authorList>
    </citation>
    <scope>GENOME REANNOTATION</scope>
    <source>
        <strain evidence="2 3">Georgia GA2</strain>
    </source>
</reference>
<dbReference type="eggNOG" id="ENOG502S2SR">
    <property type="taxonomic scope" value="Eukaryota"/>
</dbReference>
<sequence length="689" mass="77790">MDNDSGYVSHNQESNFDSLSESGFKAKASAELDYLNEDALLEKPLVINNSFDSVINSSQESVRTHFSGFEDSEASDTSFVIPPVPPIIWDCDENKENIDTCSVFNSSKETSDSFTTTPTKSFSHKVLANVTNTYDQNQVTGKVHLASKENVPTITPQKLYQNRITADTSPDLFAEEEEVLKSVMPSKITPKDTPKENHCSKDLKLLRKVQSSLNGVHPPPSVTIIQMTVAEMLDKIEENKHLFWKTSSTVTSECNSLLINDNVNTTWPRILQARQLGLHHNRSKVSEEFEHLCLKYAERYVGAETQSSCTVFESNPSNLQKRKMAKPKWGSKSPGRRLSHLARRRITFSSSNLQSGSSSAILGSRARQIMIDARKLSSLRKSPRKSPRKTPSKSPFKIKKMTPSSSAKKKLAMRFRQMTGEFENSNSSFSSCASDQSVLSFKRSLFGNDRDIGSFSGPIEKKSTKRALFSSPLKHSPKKSPFKIGKRKRIDFDEGNASKLPRSSSLNLIKPEPKPCFNRSLSDTLNSSKSEELSDQHKKKLQWAVYESLRLQNVTPTHPQYKVFASVLARVTRKFLPGLKFEGRTTEKMFRIARHHSFAVVKGKTVDEIVNEYVKSRMKNQKPQGYIGIEEFHGLRKDEGSDKENILVDRSNVESVEKKRDVPGPKTRFLSSNRIERIKKVISFEEKDT</sequence>
<evidence type="ECO:0000313" key="2">
    <source>
        <dbReference type="EMBL" id="EFA07347.2"/>
    </source>
</evidence>
<feature type="region of interest" description="Disordered" evidence="1">
    <location>
        <begin position="466"/>
        <end position="488"/>
    </location>
</feature>
<feature type="region of interest" description="Disordered" evidence="1">
    <location>
        <begin position="373"/>
        <end position="410"/>
    </location>
</feature>
<feature type="compositionally biased region" description="Basic residues" evidence="1">
    <location>
        <begin position="377"/>
        <end position="400"/>
    </location>
</feature>
<dbReference type="EMBL" id="KQ971352">
    <property type="protein sequence ID" value="EFA07347.2"/>
    <property type="molecule type" value="Genomic_DNA"/>
</dbReference>
<dbReference type="InParanoid" id="D6WTX6"/>
<accession>D6WTX6</accession>
<dbReference type="FunCoup" id="D6WTX6">
    <property type="interactions" value="2"/>
</dbReference>
<dbReference type="HOGENOM" id="CLU_396565_0_0_1"/>
<reference evidence="2 3" key="1">
    <citation type="journal article" date="2008" name="Nature">
        <title>The genome of the model beetle and pest Tribolium castaneum.</title>
        <authorList>
            <consortium name="Tribolium Genome Sequencing Consortium"/>
            <person name="Richards S."/>
            <person name="Gibbs R.A."/>
            <person name="Weinstock G.M."/>
            <person name="Brown S.J."/>
            <person name="Denell R."/>
            <person name="Beeman R.W."/>
            <person name="Gibbs R."/>
            <person name="Beeman R.W."/>
            <person name="Brown S.J."/>
            <person name="Bucher G."/>
            <person name="Friedrich M."/>
            <person name="Grimmelikhuijzen C.J."/>
            <person name="Klingler M."/>
            <person name="Lorenzen M."/>
            <person name="Richards S."/>
            <person name="Roth S."/>
            <person name="Schroder R."/>
            <person name="Tautz D."/>
            <person name="Zdobnov E.M."/>
            <person name="Muzny D."/>
            <person name="Gibbs R.A."/>
            <person name="Weinstock G.M."/>
            <person name="Attaway T."/>
            <person name="Bell S."/>
            <person name="Buhay C.J."/>
            <person name="Chandrabose M.N."/>
            <person name="Chavez D."/>
            <person name="Clerk-Blankenburg K.P."/>
            <person name="Cree A."/>
            <person name="Dao M."/>
            <person name="Davis C."/>
            <person name="Chacko J."/>
            <person name="Dinh H."/>
            <person name="Dugan-Rocha S."/>
            <person name="Fowler G."/>
            <person name="Garner T.T."/>
            <person name="Garnes J."/>
            <person name="Gnirke A."/>
            <person name="Hawes A."/>
            <person name="Hernandez J."/>
            <person name="Hines S."/>
            <person name="Holder M."/>
            <person name="Hume J."/>
            <person name="Jhangiani S.N."/>
            <person name="Joshi V."/>
            <person name="Khan Z.M."/>
            <person name="Jackson L."/>
            <person name="Kovar C."/>
            <person name="Kowis A."/>
            <person name="Lee S."/>
            <person name="Lewis L.R."/>
            <person name="Margolis J."/>
            <person name="Morgan M."/>
            <person name="Nazareth L.V."/>
            <person name="Nguyen N."/>
            <person name="Okwuonu G."/>
            <person name="Parker D."/>
            <person name="Richards S."/>
            <person name="Ruiz S.J."/>
            <person name="Santibanez J."/>
            <person name="Savard J."/>
            <person name="Scherer S.E."/>
            <person name="Schneider B."/>
            <person name="Sodergren E."/>
            <person name="Tautz D."/>
            <person name="Vattahil S."/>
            <person name="Villasana D."/>
            <person name="White C.S."/>
            <person name="Wright R."/>
            <person name="Park Y."/>
            <person name="Beeman R.W."/>
            <person name="Lord J."/>
            <person name="Oppert B."/>
            <person name="Lorenzen M."/>
            <person name="Brown S."/>
            <person name="Wang L."/>
            <person name="Savard J."/>
            <person name="Tautz D."/>
            <person name="Richards S."/>
            <person name="Weinstock G."/>
            <person name="Gibbs R.A."/>
            <person name="Liu Y."/>
            <person name="Worley K."/>
            <person name="Weinstock G."/>
            <person name="Elsik C.G."/>
            <person name="Reese J.T."/>
            <person name="Elhaik E."/>
            <person name="Landan G."/>
            <person name="Graur D."/>
            <person name="Arensburger P."/>
            <person name="Atkinson P."/>
            <person name="Beeman R.W."/>
            <person name="Beidler J."/>
            <person name="Brown S.J."/>
            <person name="Demuth J.P."/>
            <person name="Drury D.W."/>
            <person name="Du Y.Z."/>
            <person name="Fujiwara H."/>
            <person name="Lorenzen M."/>
            <person name="Maselli V."/>
            <person name="Osanai M."/>
            <person name="Park Y."/>
            <person name="Robertson H.M."/>
            <person name="Tu Z."/>
            <person name="Wang J.J."/>
            <person name="Wang S."/>
            <person name="Richards S."/>
            <person name="Song H."/>
            <person name="Zhang L."/>
            <person name="Sodergren E."/>
            <person name="Werner D."/>
            <person name="Stanke M."/>
            <person name="Morgenstern B."/>
            <person name="Solovyev V."/>
            <person name="Kosarev P."/>
            <person name="Brown G."/>
            <person name="Chen H.C."/>
            <person name="Ermolaeva O."/>
            <person name="Hlavina W."/>
            <person name="Kapustin Y."/>
            <person name="Kiryutin B."/>
            <person name="Kitts P."/>
            <person name="Maglott D."/>
            <person name="Pruitt K."/>
            <person name="Sapojnikov V."/>
            <person name="Souvorov A."/>
            <person name="Mackey A.J."/>
            <person name="Waterhouse R.M."/>
            <person name="Wyder S."/>
            <person name="Zdobnov E.M."/>
            <person name="Zdobnov E.M."/>
            <person name="Wyder S."/>
            <person name="Kriventseva E.V."/>
            <person name="Kadowaki T."/>
            <person name="Bork P."/>
            <person name="Aranda M."/>
            <person name="Bao R."/>
            <person name="Beermann A."/>
            <person name="Berns N."/>
            <person name="Bolognesi R."/>
            <person name="Bonneton F."/>
            <person name="Bopp D."/>
            <person name="Brown S.J."/>
            <person name="Bucher G."/>
            <person name="Butts T."/>
            <person name="Chaumot A."/>
            <person name="Denell R.E."/>
            <person name="Ferrier D.E."/>
            <person name="Friedrich M."/>
            <person name="Gordon C.M."/>
            <person name="Jindra M."/>
            <person name="Klingler M."/>
            <person name="Lan Q."/>
            <person name="Lattorff H.M."/>
            <person name="Laudet V."/>
            <person name="von Levetsow C."/>
            <person name="Liu Z."/>
            <person name="Lutz R."/>
            <person name="Lynch J.A."/>
            <person name="da Fonseca R.N."/>
            <person name="Posnien N."/>
            <person name="Reuter R."/>
            <person name="Roth S."/>
            <person name="Savard J."/>
            <person name="Schinko J.B."/>
            <person name="Schmitt C."/>
            <person name="Schoppmeier M."/>
            <person name="Schroder R."/>
            <person name="Shippy T.D."/>
            <person name="Simonnet F."/>
            <person name="Marques-Souza H."/>
            <person name="Tautz D."/>
            <person name="Tomoyasu Y."/>
            <person name="Trauner J."/>
            <person name="Van der Zee M."/>
            <person name="Vervoort M."/>
            <person name="Wittkopp N."/>
            <person name="Wimmer E.A."/>
            <person name="Yang X."/>
            <person name="Jones A.K."/>
            <person name="Sattelle D.B."/>
            <person name="Ebert P.R."/>
            <person name="Nelson D."/>
            <person name="Scott J.G."/>
            <person name="Beeman R.W."/>
            <person name="Muthukrishnan S."/>
            <person name="Kramer K.J."/>
            <person name="Arakane Y."/>
            <person name="Beeman R.W."/>
            <person name="Zhu Q."/>
            <person name="Hogenkamp D."/>
            <person name="Dixit R."/>
            <person name="Oppert B."/>
            <person name="Jiang H."/>
            <person name="Zou Z."/>
            <person name="Marshall J."/>
            <person name="Elpidina E."/>
            <person name="Vinokurov K."/>
            <person name="Oppert C."/>
            <person name="Zou Z."/>
            <person name="Evans J."/>
            <person name="Lu Z."/>
            <person name="Zhao P."/>
            <person name="Sumathipala N."/>
            <person name="Altincicek B."/>
            <person name="Vilcinskas A."/>
            <person name="Williams M."/>
            <person name="Hultmark D."/>
            <person name="Hetru C."/>
            <person name="Jiang H."/>
            <person name="Grimmelikhuijzen C.J."/>
            <person name="Hauser F."/>
            <person name="Cazzamali G."/>
            <person name="Williamson M."/>
            <person name="Park Y."/>
            <person name="Li B."/>
            <person name="Tanaka Y."/>
            <person name="Predel R."/>
            <person name="Neupert S."/>
            <person name="Schachtner J."/>
            <person name="Verleyen P."/>
            <person name="Raible F."/>
            <person name="Bork P."/>
            <person name="Friedrich M."/>
            <person name="Walden K.K."/>
            <person name="Robertson H.M."/>
            <person name="Angeli S."/>
            <person name="Foret S."/>
            <person name="Bucher G."/>
            <person name="Schuetz S."/>
            <person name="Maleszka R."/>
            <person name="Wimmer E.A."/>
            <person name="Beeman R.W."/>
            <person name="Lorenzen M."/>
            <person name="Tomoyasu Y."/>
            <person name="Miller S.C."/>
            <person name="Grossmann D."/>
            <person name="Bucher G."/>
        </authorList>
    </citation>
    <scope>NUCLEOTIDE SEQUENCE [LARGE SCALE GENOMIC DNA]</scope>
    <source>
        <strain evidence="2 3">Georgia GA2</strain>
    </source>
</reference>
<proteinExistence type="predicted"/>
<evidence type="ECO:0000256" key="1">
    <source>
        <dbReference type="SAM" id="MobiDB-lite"/>
    </source>
</evidence>
<gene>
    <name evidence="2" type="primary">AUGUSTUS-3.0.2_15944</name>
    <name evidence="2" type="ORF">TcasGA2_TC015944</name>
</gene>
<dbReference type="OMA" id="QKPQGYI"/>